<dbReference type="NCBIfam" id="TIGR03695">
    <property type="entry name" value="menH_SHCHC"/>
    <property type="match status" value="1"/>
</dbReference>
<dbReference type="InterPro" id="IPR029058">
    <property type="entry name" value="AB_hydrolase_fold"/>
</dbReference>
<evidence type="ECO:0000256" key="3">
    <source>
        <dbReference type="HAMAP-Rule" id="MF_01660"/>
    </source>
</evidence>
<proteinExistence type="inferred from homology"/>
<gene>
    <name evidence="3" type="primary">menH</name>
    <name evidence="5" type="ORF">GZ78_00650</name>
</gene>
<dbReference type="InterPro" id="IPR000073">
    <property type="entry name" value="AB_hydrolase_1"/>
</dbReference>
<protein>
    <recommendedName>
        <fullName evidence="3">Putative 2-succinyl-6-hydroxy-2,4-cyclohexadiene-1-carboxylate synthase</fullName>
        <shortName evidence="3">SHCHC synthase</shortName>
        <ecNumber evidence="3">4.2.99.20</ecNumber>
    </recommendedName>
</protein>
<evidence type="ECO:0000256" key="2">
    <source>
        <dbReference type="ARBA" id="ARBA00023239"/>
    </source>
</evidence>
<dbReference type="GO" id="GO:0009234">
    <property type="term" value="P:menaquinone biosynthetic process"/>
    <property type="evidence" value="ECO:0007669"/>
    <property type="project" value="UniProtKB-UniRule"/>
</dbReference>
<dbReference type="AlphaFoldDB" id="A0A081NJP8"/>
<dbReference type="eggNOG" id="COG0596">
    <property type="taxonomic scope" value="Bacteria"/>
</dbReference>
<comment type="caution">
    <text evidence="5">The sequence shown here is derived from an EMBL/GenBank/DDBJ whole genome shotgun (WGS) entry which is preliminary data.</text>
</comment>
<comment type="catalytic activity">
    <reaction evidence="3">
        <text>5-enolpyruvoyl-6-hydroxy-2-succinyl-cyclohex-3-ene-1-carboxylate = (1R,6R)-6-hydroxy-2-succinyl-cyclohexa-2,4-diene-1-carboxylate + pyruvate</text>
        <dbReference type="Rhea" id="RHEA:25597"/>
        <dbReference type="ChEBI" id="CHEBI:15361"/>
        <dbReference type="ChEBI" id="CHEBI:58689"/>
        <dbReference type="ChEBI" id="CHEBI:58818"/>
        <dbReference type="EC" id="4.2.99.20"/>
    </reaction>
</comment>
<comment type="similarity">
    <text evidence="3">Belongs to the AB hydrolase superfamily. MenH family.</text>
</comment>
<dbReference type="GO" id="GO:0070205">
    <property type="term" value="F:2-succinyl-6-hydroxy-2,4-cyclohexadiene-1-carboxylate synthase activity"/>
    <property type="evidence" value="ECO:0007669"/>
    <property type="project" value="UniProtKB-UniRule"/>
</dbReference>
<dbReference type="SUPFAM" id="SSF53474">
    <property type="entry name" value="alpha/beta-Hydrolases"/>
    <property type="match status" value="1"/>
</dbReference>
<dbReference type="HAMAP" id="MF_01660">
    <property type="entry name" value="MenH"/>
    <property type="match status" value="1"/>
</dbReference>
<sequence length="275" mass="31439">MNLAYRTWGIREGVPLVLLHGFLGDSSDWEALARNLENDLYLVAVDLPGHGKSRDIKVSQDNAFEAFSDLLRQTLSQLGLSQYSLLGYSLGGRLAMSHLVQETEAVDRLLVESSHPGLEDEAERKARWKNDQGWAEQFRNNPLSEVLQRWYHQPIFADLNSRERERLMQHRCNSHQVEISSTEQEAATESGESLAYALEAFSLSRQPEFWGMLNRTSGASHYFCGERDLKFQAIAHRLLEMGCFHGIHEIKEAGHNIHREQPEVMAKMIRQLLLP</sequence>
<dbReference type="PANTHER" id="PTHR42916">
    <property type="entry name" value="2-SUCCINYL-5-ENOLPYRUVYL-6-HYDROXY-3-CYCLOHEXENE-1-CARBOXYLATE SYNTHASE"/>
    <property type="match status" value="1"/>
</dbReference>
<evidence type="ECO:0000259" key="4">
    <source>
        <dbReference type="Pfam" id="PF00561"/>
    </source>
</evidence>
<organism evidence="5 6">
    <name type="scientific">Endozoicomonas numazuensis</name>
    <dbReference type="NCBI Taxonomy" id="1137799"/>
    <lineage>
        <taxon>Bacteria</taxon>
        <taxon>Pseudomonadati</taxon>
        <taxon>Pseudomonadota</taxon>
        <taxon>Gammaproteobacteria</taxon>
        <taxon>Oceanospirillales</taxon>
        <taxon>Endozoicomonadaceae</taxon>
        <taxon>Endozoicomonas</taxon>
    </lineage>
</organism>
<dbReference type="PANTHER" id="PTHR42916:SF1">
    <property type="entry name" value="PROTEIN PHYLLO, CHLOROPLASTIC"/>
    <property type="match status" value="1"/>
</dbReference>
<keyword evidence="6" id="KW-1185">Reference proteome</keyword>
<keyword evidence="2 3" id="KW-0456">Lyase</keyword>
<comment type="pathway">
    <text evidence="3">Quinol/quinone metabolism; menaquinone biosynthesis.</text>
</comment>
<dbReference type="EC" id="4.2.99.20" evidence="3"/>
<dbReference type="STRING" id="1137799.GZ78_00650"/>
<evidence type="ECO:0000313" key="6">
    <source>
        <dbReference type="Proteomes" id="UP000028073"/>
    </source>
</evidence>
<accession>A0A081NJP8</accession>
<comment type="subunit">
    <text evidence="3">Monomer.</text>
</comment>
<dbReference type="UniPathway" id="UPA00079"/>
<dbReference type="UniPathway" id="UPA01057">
    <property type="reaction ID" value="UER00900"/>
</dbReference>
<evidence type="ECO:0000256" key="1">
    <source>
        <dbReference type="ARBA" id="ARBA00022428"/>
    </source>
</evidence>
<comment type="function">
    <text evidence="3">Catalyzes a proton abstraction reaction that results in 2,5-elimination of pyruvate from 2-succinyl-5-enolpyruvyl-6-hydroxy-3-cyclohexene-1-carboxylate (SEPHCHC) and the formation of 2-succinyl-6-hydroxy-2,4-cyclohexadiene-1-carboxylate (SHCHC).</text>
</comment>
<dbReference type="InterPro" id="IPR022485">
    <property type="entry name" value="SHCHC_synthase_MenH"/>
</dbReference>
<name>A0A081NJP8_9GAMM</name>
<comment type="pathway">
    <text evidence="3">Quinol/quinone metabolism; 1,4-dihydroxy-2-naphthoate biosynthesis; 1,4-dihydroxy-2-naphthoate from chorismate: step 3/7.</text>
</comment>
<reference evidence="5 6" key="1">
    <citation type="submission" date="2014-06" db="EMBL/GenBank/DDBJ databases">
        <title>Whole Genome Sequences of Three Symbiotic Endozoicomonas Bacteria.</title>
        <authorList>
            <person name="Neave M.J."/>
            <person name="Apprill A."/>
            <person name="Voolstra C.R."/>
        </authorList>
    </citation>
    <scope>NUCLEOTIDE SEQUENCE [LARGE SCALE GENOMIC DNA]</scope>
    <source>
        <strain evidence="5 6">DSM 25634</strain>
    </source>
</reference>
<dbReference type="EMBL" id="JOKH01000001">
    <property type="protein sequence ID" value="KEQ18671.1"/>
    <property type="molecule type" value="Genomic_DNA"/>
</dbReference>
<dbReference type="Pfam" id="PF00561">
    <property type="entry name" value="Abhydrolase_1"/>
    <property type="match status" value="1"/>
</dbReference>
<feature type="domain" description="AB hydrolase-1" evidence="4">
    <location>
        <begin position="15"/>
        <end position="258"/>
    </location>
</feature>
<keyword evidence="1 3" id="KW-0474">Menaquinone biosynthesis</keyword>
<dbReference type="Proteomes" id="UP000028073">
    <property type="component" value="Unassembled WGS sequence"/>
</dbReference>
<dbReference type="Gene3D" id="3.40.50.1820">
    <property type="entry name" value="alpha/beta hydrolase"/>
    <property type="match status" value="1"/>
</dbReference>
<evidence type="ECO:0000313" key="5">
    <source>
        <dbReference type="EMBL" id="KEQ18671.1"/>
    </source>
</evidence>